<dbReference type="EMBL" id="CAJNOG010000110">
    <property type="protein sequence ID" value="CAF0956758.1"/>
    <property type="molecule type" value="Genomic_DNA"/>
</dbReference>
<proteinExistence type="inferred from homology"/>
<accession>A0A814DJT0</accession>
<dbReference type="NCBIfam" id="TIGR00125">
    <property type="entry name" value="cyt_tran_rel"/>
    <property type="match status" value="1"/>
</dbReference>
<feature type="chain" id="PRO_5032894223" description="ethanolamine-phosphate cytidylyltransferase" evidence="12">
    <location>
        <begin position="21"/>
        <end position="1149"/>
    </location>
</feature>
<name>A0A814DJT0_9BILA</name>
<dbReference type="GO" id="GO:0004306">
    <property type="term" value="F:ethanolamine-phosphate cytidylyltransferase activity"/>
    <property type="evidence" value="ECO:0007669"/>
    <property type="project" value="UniProtKB-EC"/>
</dbReference>
<dbReference type="SUPFAM" id="SSF56436">
    <property type="entry name" value="C-type lectin-like"/>
    <property type="match status" value="1"/>
</dbReference>
<feature type="domain" description="WSC" evidence="13">
    <location>
        <begin position="597"/>
        <end position="693"/>
    </location>
</feature>
<dbReference type="CDD" id="cd02173">
    <property type="entry name" value="ECT"/>
    <property type="match status" value="1"/>
</dbReference>
<keyword evidence="3" id="KW-0444">Lipid biosynthesis</keyword>
<dbReference type="InterPro" id="IPR004821">
    <property type="entry name" value="Cyt_trans-like"/>
</dbReference>
<reference evidence="14" key="1">
    <citation type="submission" date="2021-02" db="EMBL/GenBank/DDBJ databases">
        <authorList>
            <person name="Nowell W R."/>
        </authorList>
    </citation>
    <scope>NUCLEOTIDE SEQUENCE</scope>
</reference>
<evidence type="ECO:0000313" key="15">
    <source>
        <dbReference type="Proteomes" id="UP000663845"/>
    </source>
</evidence>
<evidence type="ECO:0000256" key="7">
    <source>
        <dbReference type="ARBA" id="ARBA00023209"/>
    </source>
</evidence>
<organism evidence="14 15">
    <name type="scientific">Adineta steineri</name>
    <dbReference type="NCBI Taxonomy" id="433720"/>
    <lineage>
        <taxon>Eukaryota</taxon>
        <taxon>Metazoa</taxon>
        <taxon>Spiralia</taxon>
        <taxon>Gnathifera</taxon>
        <taxon>Rotifera</taxon>
        <taxon>Eurotatoria</taxon>
        <taxon>Bdelloidea</taxon>
        <taxon>Adinetida</taxon>
        <taxon>Adinetidae</taxon>
        <taxon>Adineta</taxon>
    </lineage>
</organism>
<evidence type="ECO:0000256" key="1">
    <source>
        <dbReference type="ARBA" id="ARBA00005189"/>
    </source>
</evidence>
<dbReference type="PANTHER" id="PTHR45780">
    <property type="entry name" value="ETHANOLAMINE-PHOSPHATE CYTIDYLYLTRANSFERASE"/>
    <property type="match status" value="1"/>
</dbReference>
<evidence type="ECO:0000256" key="6">
    <source>
        <dbReference type="ARBA" id="ARBA00023098"/>
    </source>
</evidence>
<comment type="pathway">
    <text evidence="9">Phospholipid metabolism; phosphatidylethanolamine biosynthesis; phosphatidylethanolamine from ethanolamine: step 2/3.</text>
</comment>
<evidence type="ECO:0000256" key="8">
    <source>
        <dbReference type="ARBA" id="ARBA00023264"/>
    </source>
</evidence>
<evidence type="ECO:0000259" key="13">
    <source>
        <dbReference type="PROSITE" id="PS51212"/>
    </source>
</evidence>
<evidence type="ECO:0000256" key="5">
    <source>
        <dbReference type="ARBA" id="ARBA00022695"/>
    </source>
</evidence>
<protein>
    <recommendedName>
        <fullName evidence="10">ethanolamine-phosphate cytidylyltransferase</fullName>
        <ecNumber evidence="10">2.7.7.14</ecNumber>
    </recommendedName>
    <alternativeName>
        <fullName evidence="11">CTP:phosphoethanolamine cytidylyltransferase</fullName>
    </alternativeName>
</protein>
<keyword evidence="7" id="KW-0594">Phospholipid biosynthesis</keyword>
<evidence type="ECO:0000256" key="4">
    <source>
        <dbReference type="ARBA" id="ARBA00022679"/>
    </source>
</evidence>
<keyword evidence="6" id="KW-0443">Lipid metabolism</keyword>
<evidence type="ECO:0000256" key="3">
    <source>
        <dbReference type="ARBA" id="ARBA00022516"/>
    </source>
</evidence>
<sequence>MYHLLKYIFILFSINQSIYCSYRYAGCYTHVFFNTYFTSSFMEPTLCFRLCDTPIIYLQKTICRCSGGGLMHYDEQPKESCSTPCTKPVDRSIISTNTCGGSGTYSVYVQNAFYSLHGHLFTYKIQFSACELWKNSDVYETYSVKLSGISVKSSLNKLEKCAAACLDQNATTKSIGFNDDSDKCLCIMPLKPAKYFERTHYVEALSNNSCDRYCNNIYEGSKSDLKYQCGSLTDPKIWAIYDLNGTCPIDYVYIQELHKCVYKYKNFWNSCTPPAVGYIHNGNFSWNGLLKMIGRLQLNESAVTIEFDDDTVVDSTWKCAPVVVSSPSYSSNSWRSYLAQARSTLYGVNSVTRYILESGCLREISYSSYAHRYSYRLCVTDQINKYSSNNNEDSIGTQIFAINPDKQYCPTNWFDLNGRCYRISDERKTIEEARNSCISVSSSSSTPTTTESSKIWLIGDTDKNEDNELSDTPTGEIVEYISEWQSRLGFFLLDTDPDHDEDYPDATTSLPSIYYDEALISSDSNNTANNTHHGAINEFHIIEVNENNTKSSKDSTCFLVTRSISEEEEKPILQGTPINNCSKPRHVLCETNTLIVQNFQTACLRKPKALDLPALISNQLTHELCLHICQELQTKLAVLHINKCYCLNGATPSLLNITTDFKQFQQKTCGNPCPGNSHEMCGNEDTIVAYQILDSRRTFTFSRTPAEPFPKYTFDSCINLNFFNQSTTYQFTIQNQHDFHPRYCLKLCTKYNQKYALINNGTCLCTNTVLKGDEANSMTLPGQNCSQLCPGNHFYSCGHKDNKNIYSMYILKPKCRHAEITKHKGPPVFSEQERYKMVRAIKWVDEVVEDAPYVTALETLEKYNCQFCVHGDDITVTADGVDTYHIVKAAGRYRECKRTQGVSTTDLVGRMLLVTKSHHEPDDMLPDRENTLRMSLCKESVSPWTGASQFLATTNKIIQFSNGREPEPTDKVVYTAGAFDLFHVGHVDFLEKAKACGDYLIVGLHSDRLVNRYKGSNHPIMNLHERVLSVLACRYVDEVVIGAPYSVTMELINHFKVSRVIHGRTTYDSDIDGQNPYEVPQALKIFEQIDSGNPMSTQDIITRIIDNRLEYEKRNKKKEAKEAAAYATFQKLKAENLNESTAVNVGQQK</sequence>
<feature type="signal peptide" evidence="12">
    <location>
        <begin position="1"/>
        <end position="20"/>
    </location>
</feature>
<evidence type="ECO:0000256" key="2">
    <source>
        <dbReference type="ARBA" id="ARBA00010101"/>
    </source>
</evidence>
<feature type="domain" description="WSC" evidence="13">
    <location>
        <begin position="711"/>
        <end position="812"/>
    </location>
</feature>
<dbReference type="InterPro" id="IPR016187">
    <property type="entry name" value="CTDL_fold"/>
</dbReference>
<dbReference type="Pfam" id="PF01467">
    <property type="entry name" value="CTP_transf_like"/>
    <property type="match status" value="2"/>
</dbReference>
<dbReference type="PROSITE" id="PS51212">
    <property type="entry name" value="WSC"/>
    <property type="match status" value="2"/>
</dbReference>
<comment type="pathway">
    <text evidence="1">Lipid metabolism.</text>
</comment>
<comment type="similarity">
    <text evidence="2">Belongs to the cytidylyltransferase family.</text>
</comment>
<dbReference type="PANTHER" id="PTHR45780:SF2">
    <property type="entry name" value="ETHANOLAMINE-PHOSPHATE CYTIDYLYLTRANSFERASE"/>
    <property type="match status" value="1"/>
</dbReference>
<dbReference type="Proteomes" id="UP000663845">
    <property type="component" value="Unassembled WGS sequence"/>
</dbReference>
<dbReference type="AlphaFoldDB" id="A0A814DJT0"/>
<dbReference type="SUPFAM" id="SSF52374">
    <property type="entry name" value="Nucleotidylyl transferase"/>
    <property type="match status" value="2"/>
</dbReference>
<keyword evidence="12" id="KW-0732">Signal</keyword>
<dbReference type="InterPro" id="IPR044608">
    <property type="entry name" value="Ect1/PCYT2"/>
</dbReference>
<keyword evidence="8" id="KW-1208">Phospholipid metabolism</keyword>
<evidence type="ECO:0000256" key="10">
    <source>
        <dbReference type="ARBA" id="ARBA00024221"/>
    </source>
</evidence>
<dbReference type="Gene3D" id="3.10.100.10">
    <property type="entry name" value="Mannose-Binding Protein A, subunit A"/>
    <property type="match status" value="1"/>
</dbReference>
<dbReference type="Pfam" id="PF01822">
    <property type="entry name" value="WSC"/>
    <property type="match status" value="1"/>
</dbReference>
<dbReference type="InterPro" id="IPR016186">
    <property type="entry name" value="C-type_lectin-like/link_sf"/>
</dbReference>
<keyword evidence="4" id="KW-0808">Transferase</keyword>
<dbReference type="InterPro" id="IPR014729">
    <property type="entry name" value="Rossmann-like_a/b/a_fold"/>
</dbReference>
<dbReference type="InterPro" id="IPR002889">
    <property type="entry name" value="WSC_carb-bd"/>
</dbReference>
<dbReference type="Gene3D" id="3.40.50.620">
    <property type="entry name" value="HUPs"/>
    <property type="match status" value="2"/>
</dbReference>
<dbReference type="EC" id="2.7.7.14" evidence="10"/>
<dbReference type="GO" id="GO:0006646">
    <property type="term" value="P:phosphatidylethanolamine biosynthetic process"/>
    <property type="evidence" value="ECO:0007669"/>
    <property type="project" value="UniProtKB-UniPathway"/>
</dbReference>
<gene>
    <name evidence="14" type="ORF">JYZ213_LOCUS13608</name>
</gene>
<keyword evidence="5" id="KW-0548">Nucleotidyltransferase</keyword>
<dbReference type="GO" id="GO:0005737">
    <property type="term" value="C:cytoplasm"/>
    <property type="evidence" value="ECO:0007669"/>
    <property type="project" value="TreeGrafter"/>
</dbReference>
<evidence type="ECO:0000256" key="9">
    <source>
        <dbReference type="ARBA" id="ARBA00024191"/>
    </source>
</evidence>
<evidence type="ECO:0000256" key="11">
    <source>
        <dbReference type="ARBA" id="ARBA00031473"/>
    </source>
</evidence>
<dbReference type="UniPathway" id="UPA00558">
    <property type="reaction ID" value="UER00742"/>
</dbReference>
<comment type="caution">
    <text evidence="14">The sequence shown here is derived from an EMBL/GenBank/DDBJ whole genome shotgun (WGS) entry which is preliminary data.</text>
</comment>
<evidence type="ECO:0000313" key="14">
    <source>
        <dbReference type="EMBL" id="CAF0956758.1"/>
    </source>
</evidence>
<evidence type="ECO:0000256" key="12">
    <source>
        <dbReference type="SAM" id="SignalP"/>
    </source>
</evidence>